<evidence type="ECO:0000313" key="3">
    <source>
        <dbReference type="Proteomes" id="UP000289323"/>
    </source>
</evidence>
<reference evidence="2 3" key="1">
    <citation type="submission" date="2018-04" db="EMBL/GenBank/DDBJ databases">
        <authorList>
            <person name="Huttner S."/>
            <person name="Dainat J."/>
        </authorList>
    </citation>
    <scope>NUCLEOTIDE SEQUENCE [LARGE SCALE GENOMIC DNA]</scope>
</reference>
<feature type="region of interest" description="Disordered" evidence="1">
    <location>
        <begin position="35"/>
        <end position="54"/>
    </location>
</feature>
<organism evidence="2 3">
    <name type="scientific">Thermothielavioides terrestris</name>
    <dbReference type="NCBI Taxonomy" id="2587410"/>
    <lineage>
        <taxon>Eukaryota</taxon>
        <taxon>Fungi</taxon>
        <taxon>Dikarya</taxon>
        <taxon>Ascomycota</taxon>
        <taxon>Pezizomycotina</taxon>
        <taxon>Sordariomycetes</taxon>
        <taxon>Sordariomycetidae</taxon>
        <taxon>Sordariales</taxon>
        <taxon>Chaetomiaceae</taxon>
        <taxon>Thermothielavioides</taxon>
    </lineage>
</organism>
<proteinExistence type="predicted"/>
<feature type="compositionally biased region" description="Polar residues" evidence="1">
    <location>
        <begin position="35"/>
        <end position="51"/>
    </location>
</feature>
<gene>
    <name evidence="2" type="ORF">TT172_LOCUS3707</name>
</gene>
<sequence>MSSQESLSSNPSYDAFLMERMAPVIIAGGEVIENRNTSSELTRTESNQSSAFRRPSVESHSFVVISRSASEVLVAVTFTPQRDTAAFAAQPPAIREQ</sequence>
<dbReference type="EMBL" id="OUUZ01000008">
    <property type="protein sequence ID" value="SPQ21288.1"/>
    <property type="molecule type" value="Genomic_DNA"/>
</dbReference>
<dbReference type="AlphaFoldDB" id="A0A446BFS5"/>
<dbReference type="Proteomes" id="UP000289323">
    <property type="component" value="Unassembled WGS sequence"/>
</dbReference>
<name>A0A446BFS5_9PEZI</name>
<evidence type="ECO:0000313" key="2">
    <source>
        <dbReference type="EMBL" id="SPQ21288.1"/>
    </source>
</evidence>
<evidence type="ECO:0000256" key="1">
    <source>
        <dbReference type="SAM" id="MobiDB-lite"/>
    </source>
</evidence>
<protein>
    <submittedName>
        <fullName evidence="2">C060524f-84e8-4725-926a-33fe39c64878</fullName>
    </submittedName>
</protein>
<accession>A0A446BFS5</accession>